<dbReference type="KEGG" id="eio:H9L01_01410"/>
<proteinExistence type="predicted"/>
<dbReference type="RefSeq" id="WP_187534168.1">
    <property type="nucleotide sequence ID" value="NZ_CBCSHU010000019.1"/>
</dbReference>
<dbReference type="AlphaFoldDB" id="A0A7G9RZM5"/>
<evidence type="ECO:0000313" key="3">
    <source>
        <dbReference type="Proteomes" id="UP000515928"/>
    </source>
</evidence>
<organism evidence="2 3">
    <name type="scientific">Erysipelothrix inopinata</name>
    <dbReference type="NCBI Taxonomy" id="225084"/>
    <lineage>
        <taxon>Bacteria</taxon>
        <taxon>Bacillati</taxon>
        <taxon>Bacillota</taxon>
        <taxon>Erysipelotrichia</taxon>
        <taxon>Erysipelotrichales</taxon>
        <taxon>Erysipelotrichaceae</taxon>
        <taxon>Erysipelothrix</taxon>
    </lineage>
</organism>
<evidence type="ECO:0000313" key="2">
    <source>
        <dbReference type="EMBL" id="QNN61050.1"/>
    </source>
</evidence>
<keyword evidence="3" id="KW-1185">Reference proteome</keyword>
<gene>
    <name evidence="2" type="ORF">H9L01_01410</name>
</gene>
<evidence type="ECO:0000259" key="1">
    <source>
        <dbReference type="Pfam" id="PF16976"/>
    </source>
</evidence>
<feature type="domain" description="Flp pilus assembly protein RcpC/CpaB" evidence="1">
    <location>
        <begin position="105"/>
        <end position="201"/>
    </location>
</feature>
<dbReference type="EMBL" id="CP060715">
    <property type="protein sequence ID" value="QNN61050.1"/>
    <property type="molecule type" value="Genomic_DNA"/>
</dbReference>
<dbReference type="Proteomes" id="UP000515928">
    <property type="component" value="Chromosome"/>
</dbReference>
<dbReference type="Pfam" id="PF16976">
    <property type="entry name" value="RcpC"/>
    <property type="match status" value="1"/>
</dbReference>
<sequence length="224" mass="25525">MKRKIVIVASLSFWVLSVWSGIRFLNSRKTVYVLNKVKDQRTEIKQEDVVAVNIPRYLYLSSFIEEETNLVGKYVALGHTLYPQQFVHRESVEEITEMRDGIITQLVDDEKMFTASVDIQSSGGNTIRKDQFVDIYIRLTSKNTDPVVQELVRHARVLAVRDRKGEEANDSVPVVMVLAVTQESYETLLRGDEMGELVYTLSANAYESGQSEVNEEGKRMIDGI</sequence>
<accession>A0A7G9RZM5</accession>
<name>A0A7G9RZM5_9FIRM</name>
<protein>
    <recommendedName>
        <fullName evidence="1">Flp pilus assembly protein RcpC/CpaB domain-containing protein</fullName>
    </recommendedName>
</protein>
<dbReference type="InterPro" id="IPR031571">
    <property type="entry name" value="RcpC_dom"/>
</dbReference>
<reference evidence="2 3" key="1">
    <citation type="submission" date="2020-08" db="EMBL/GenBank/DDBJ databases">
        <title>Genome sequence of Erysipelothrix inopinata DSM 15511T.</title>
        <authorList>
            <person name="Hyun D.-W."/>
            <person name="Bae J.-W."/>
        </authorList>
    </citation>
    <scope>NUCLEOTIDE SEQUENCE [LARGE SCALE GENOMIC DNA]</scope>
    <source>
        <strain evidence="2 3">DSM 15511</strain>
    </source>
</reference>